<name>A0AAX4NIE0_9ARCH</name>
<proteinExistence type="predicted"/>
<accession>A0AAX4NIE0</accession>
<dbReference type="EMBL" id="CP133772">
    <property type="protein sequence ID" value="WYY00860.1"/>
    <property type="molecule type" value="Genomic_DNA"/>
</dbReference>
<sequence length="289" mass="31145">MSNNKNNKKAKKPDPVNPRSIMVQKVAVIVVGIILIVTVLYFAGYIPHPSISKSSQPAFTAPTSIPWGSFTEISNQNFAGSGAENIYFITWVGCPIGASISWSLNYTLSHYQGVSNIKTDGHYSDPNEKEEIASLPGLLFLDSLSYTSSITGAKVSFYPVYMYNETLFAYASNNTAISQSDLVSAGMSVVNSSVPSGIASLVYKYTNLVNISNLSPYTPSAFLSNPNHMNTVLVITGSFGTYMLNGQLYPPAYIHGISYKDLEGAQADGFSGYPYIATGAQTIESILSK</sequence>
<dbReference type="AlphaFoldDB" id="A0AAX4NIE0"/>
<dbReference type="Pfam" id="PF06053">
    <property type="entry name" value="DUF929"/>
    <property type="match status" value="1"/>
</dbReference>
<evidence type="ECO:0000256" key="1">
    <source>
        <dbReference type="SAM" id="Phobius"/>
    </source>
</evidence>
<gene>
    <name evidence="2" type="ORF">OXIME_001445</name>
</gene>
<evidence type="ECO:0000313" key="3">
    <source>
        <dbReference type="Proteomes" id="UP001451606"/>
    </source>
</evidence>
<evidence type="ECO:0000313" key="2">
    <source>
        <dbReference type="EMBL" id="WYY00860.1"/>
    </source>
</evidence>
<feature type="transmembrane region" description="Helical" evidence="1">
    <location>
        <begin position="21"/>
        <end position="46"/>
    </location>
</feature>
<organism evidence="2 3">
    <name type="scientific">Oxyplasma meridianum</name>
    <dbReference type="NCBI Taxonomy" id="3073602"/>
    <lineage>
        <taxon>Archaea</taxon>
        <taxon>Methanobacteriati</taxon>
        <taxon>Thermoplasmatota</taxon>
        <taxon>Thermoplasmata</taxon>
        <taxon>Thermoplasmatales</taxon>
        <taxon>Thermoplasmataceae</taxon>
        <taxon>Oxyplasma</taxon>
    </lineage>
</organism>
<reference evidence="2 3" key="1">
    <citation type="submission" date="2023-09" db="EMBL/GenBank/DDBJ databases">
        <authorList>
            <person name="Golyshina O.V."/>
            <person name="Lunev E.A."/>
            <person name="Bargiela R."/>
            <person name="Gaines M.C."/>
            <person name="Daum B."/>
            <person name="Bale N.J."/>
            <person name="Koenen M."/>
            <person name="Sinninghe Damst J.S."/>
            <person name="Yakimov M."/>
            <person name="Golyshin P.N."/>
        </authorList>
    </citation>
    <scope>NUCLEOTIDE SEQUENCE [LARGE SCALE GENOMIC DNA]</scope>
    <source>
        <strain evidence="2 3">M1</strain>
    </source>
</reference>
<keyword evidence="1" id="KW-1133">Transmembrane helix</keyword>
<dbReference type="GeneID" id="95968183"/>
<keyword evidence="1" id="KW-0472">Membrane</keyword>
<keyword evidence="1" id="KW-0812">Transmembrane</keyword>
<dbReference type="RefSeq" id="WP_393971187.1">
    <property type="nucleotide sequence ID" value="NZ_CP133772.1"/>
</dbReference>
<dbReference type="InterPro" id="IPR009272">
    <property type="entry name" value="DUF929"/>
</dbReference>
<protein>
    <submittedName>
        <fullName evidence="2">DUF929 family protein</fullName>
    </submittedName>
</protein>
<dbReference type="Proteomes" id="UP001451606">
    <property type="component" value="Chromosome"/>
</dbReference>
<dbReference type="KEGG" id="omr:OXIME_001445"/>
<keyword evidence="3" id="KW-1185">Reference proteome</keyword>